<feature type="signal peptide" evidence="1">
    <location>
        <begin position="1"/>
        <end position="22"/>
    </location>
</feature>
<reference evidence="2 3" key="1">
    <citation type="submission" date="2009-01" db="EMBL/GenBank/DDBJ databases">
        <title>Complete sequence of chromosome of Methylobacterium nodulans ORS 2060.</title>
        <authorList>
            <consortium name="US DOE Joint Genome Institute"/>
            <person name="Lucas S."/>
            <person name="Copeland A."/>
            <person name="Lapidus A."/>
            <person name="Glavina del Rio T."/>
            <person name="Dalin E."/>
            <person name="Tice H."/>
            <person name="Bruce D."/>
            <person name="Goodwin L."/>
            <person name="Pitluck S."/>
            <person name="Sims D."/>
            <person name="Brettin T."/>
            <person name="Detter J.C."/>
            <person name="Han C."/>
            <person name="Larimer F."/>
            <person name="Land M."/>
            <person name="Hauser L."/>
            <person name="Kyrpides N."/>
            <person name="Ivanova N."/>
            <person name="Marx C.J."/>
            <person name="Richardson P."/>
        </authorList>
    </citation>
    <scope>NUCLEOTIDE SEQUENCE [LARGE SCALE GENOMIC DNA]</scope>
    <source>
        <strain evidence="3">LMG 21967 / CNCM I-2342 / ORS 2060</strain>
    </source>
</reference>
<organism evidence="2 3">
    <name type="scientific">Methylobacterium nodulans (strain LMG 21967 / CNCM I-2342 / ORS 2060)</name>
    <dbReference type="NCBI Taxonomy" id="460265"/>
    <lineage>
        <taxon>Bacteria</taxon>
        <taxon>Pseudomonadati</taxon>
        <taxon>Pseudomonadota</taxon>
        <taxon>Alphaproteobacteria</taxon>
        <taxon>Hyphomicrobiales</taxon>
        <taxon>Methylobacteriaceae</taxon>
        <taxon>Methylobacterium</taxon>
    </lineage>
</organism>
<evidence type="ECO:0000313" key="3">
    <source>
        <dbReference type="Proteomes" id="UP000008207"/>
    </source>
</evidence>
<sequence length="91" mass="9334">MRTCAVGLVLAPLLLAAGPVIAQGGPVFADDGPEVTGSLRGAPPGYEPYGRPGGFGPGLCQKWCEADLVPCDPPNFKIADGRCRPNSGGRR</sequence>
<gene>
    <name evidence="2" type="ordered locus">Mnod_1378</name>
</gene>
<dbReference type="HOGENOM" id="CLU_2451221_0_0_5"/>
<evidence type="ECO:0000313" key="2">
    <source>
        <dbReference type="EMBL" id="ACL56377.1"/>
    </source>
</evidence>
<feature type="chain" id="PRO_5002874219" evidence="1">
    <location>
        <begin position="23"/>
        <end position="91"/>
    </location>
</feature>
<dbReference type="AlphaFoldDB" id="B8IM33"/>
<dbReference type="EMBL" id="CP001349">
    <property type="protein sequence ID" value="ACL56377.1"/>
    <property type="molecule type" value="Genomic_DNA"/>
</dbReference>
<name>B8IM33_METNO</name>
<proteinExistence type="predicted"/>
<dbReference type="KEGG" id="mno:Mnod_1378"/>
<evidence type="ECO:0000256" key="1">
    <source>
        <dbReference type="SAM" id="SignalP"/>
    </source>
</evidence>
<keyword evidence="1" id="KW-0732">Signal</keyword>
<protein>
    <submittedName>
        <fullName evidence="2">Uncharacterized protein</fullName>
    </submittedName>
</protein>
<dbReference type="eggNOG" id="ENOG5030WFE">
    <property type="taxonomic scope" value="Bacteria"/>
</dbReference>
<dbReference type="OrthoDB" id="8456018at2"/>
<dbReference type="RefSeq" id="WP_015928073.1">
    <property type="nucleotide sequence ID" value="NC_011894.1"/>
</dbReference>
<dbReference type="Proteomes" id="UP000008207">
    <property type="component" value="Chromosome"/>
</dbReference>
<accession>B8IM33</accession>
<keyword evidence="3" id="KW-1185">Reference proteome</keyword>